<dbReference type="AlphaFoldDB" id="A0A4V1ADM6"/>
<comment type="subcellular location">
    <subcellularLocation>
        <location evidence="1">Endomembrane system</location>
    </subcellularLocation>
</comment>
<dbReference type="STRING" id="2163413.A0A4V1ADM6"/>
<dbReference type="PANTHER" id="PTHR10529">
    <property type="entry name" value="AP COMPLEX SUBUNIT MU"/>
    <property type="match status" value="1"/>
</dbReference>
<dbReference type="InterPro" id="IPR028565">
    <property type="entry name" value="MHD"/>
</dbReference>
<sequence length="629" mass="71575">MVSGIYICHWPGRGLEYSRCEVLLHRSYHNDVPSAISVASMFSQAYLALEEHERGPFIYYKGVSFISLCAENDIMFLAVARRNVSALLAVTLLSQLQSLITHYFQENSRKMGNEDLQHYKGLTRDAIVDNYALLFELLDECVDFGLAQVTDFNILKEYIKMEVNMGKNGEICDHDSGLDSDLPSAKRKLKQAKNHRKSLAIRSTHNQAVRTDVINDAAASYINSSIVRTQVSAISWRPKGIFYPKNEIYIDIIEECEFLYDLETQLVRTNQINGVCSVRSYLSGMPLCKLGLNEKYISQVELDDVEEEFADTEFEGNQLIVASEEQDDTEKKPKLMKVPITNVQFHLCVELSKVYKDNLIYFTPPDDEFRLFSYSVEQQRRKRAKPLLTVHPIYRVVAKANKLQVMCSLFTNFRKKLHCKKMVVRIPVNPAFFPLDNSNEHNFRFKCEMGEVRFSVDSSEILWAISDLPGLKKCVKLMAEISLSETSHLSAELFSEAFLGKPFLGNSNGRPLGNTDKTWDDSENGDSTISELDKYYGVGQASSSVFKHLQQSANKLKHEIAISFEMPLFTYSGLKVTYLRVDEDTMKYTCFPWVRYATRASADGSKSGLQNTPAAQFRFKLGPSNFSVI</sequence>
<keyword evidence="4" id="KW-0472">Membrane</keyword>
<dbReference type="SUPFAM" id="SSF49447">
    <property type="entry name" value="Second domain of Mu2 adaptin subunit (ap50) of ap2 adaptor"/>
    <property type="match status" value="1"/>
</dbReference>
<dbReference type="Gene3D" id="2.60.40.1170">
    <property type="entry name" value="Mu homology domain, subdomain B"/>
    <property type="match status" value="3"/>
</dbReference>
<evidence type="ECO:0000256" key="2">
    <source>
        <dbReference type="ARBA" id="ARBA00022448"/>
    </source>
</evidence>
<proteinExistence type="predicted"/>
<dbReference type="InterPro" id="IPR036168">
    <property type="entry name" value="AP2_Mu_C_sf"/>
</dbReference>
<evidence type="ECO:0000256" key="3">
    <source>
        <dbReference type="ARBA" id="ARBA00022927"/>
    </source>
</evidence>
<dbReference type="GO" id="GO:0030131">
    <property type="term" value="C:clathrin adaptor complex"/>
    <property type="evidence" value="ECO:0007669"/>
    <property type="project" value="InterPro"/>
</dbReference>
<dbReference type="Proteomes" id="UP000292447">
    <property type="component" value="Chromosome I"/>
</dbReference>
<dbReference type="SUPFAM" id="SSF64356">
    <property type="entry name" value="SNARE-like"/>
    <property type="match status" value="1"/>
</dbReference>
<dbReference type="InterPro" id="IPR018240">
    <property type="entry name" value="Clathrin_mu_CS"/>
</dbReference>
<reference evidence="7" key="1">
    <citation type="submission" date="2019-03" db="EMBL/GenBank/DDBJ databases">
        <title>Snf2 controls pulcherriminic acid biosynthesis and connects pigmentation and antifungal activity of the yeast Metschnikowia pulcherrima.</title>
        <authorList>
            <person name="Gore-Lloyd D."/>
            <person name="Sumann I."/>
            <person name="Brachmann A.O."/>
            <person name="Schneeberger K."/>
            <person name="Ortiz-Merino R.A."/>
            <person name="Moreno-Beltran M."/>
            <person name="Schlaefli M."/>
            <person name="Kirner P."/>
            <person name="Santos Kron A."/>
            <person name="Wolfe K.H."/>
            <person name="Piel J."/>
            <person name="Ahrens C.H."/>
            <person name="Henk D."/>
            <person name="Freimoser F.M."/>
        </authorList>
    </citation>
    <scope>NUCLEOTIDE SEQUENCE [LARGE SCALE GENOMIC DNA]</scope>
    <source>
        <strain evidence="7">APC 1.2</strain>
    </source>
</reference>
<dbReference type="GO" id="GO:0012505">
    <property type="term" value="C:endomembrane system"/>
    <property type="evidence" value="ECO:0007669"/>
    <property type="project" value="UniProtKB-SubCell"/>
</dbReference>
<dbReference type="InterPro" id="IPR050431">
    <property type="entry name" value="Adaptor_comp_med_subunit"/>
</dbReference>
<dbReference type="Gene3D" id="3.30.450.60">
    <property type="match status" value="1"/>
</dbReference>
<protein>
    <submittedName>
        <fullName evidence="6">Adaptor complexes medium subunit family protein</fullName>
    </submittedName>
</protein>
<evidence type="ECO:0000256" key="4">
    <source>
        <dbReference type="ARBA" id="ARBA00023136"/>
    </source>
</evidence>
<dbReference type="PROSITE" id="PS00990">
    <property type="entry name" value="CLAT_ADAPTOR_M_1"/>
    <property type="match status" value="1"/>
</dbReference>
<feature type="domain" description="MHD" evidence="5">
    <location>
        <begin position="245"/>
        <end position="606"/>
    </location>
</feature>
<dbReference type="EMBL" id="CP034456">
    <property type="protein sequence ID" value="QBM86243.1"/>
    <property type="molecule type" value="Genomic_DNA"/>
</dbReference>
<accession>A0A4V1ADM6</accession>
<dbReference type="PROSITE" id="PS51072">
    <property type="entry name" value="MHD"/>
    <property type="match status" value="1"/>
</dbReference>
<dbReference type="InterPro" id="IPR011012">
    <property type="entry name" value="Longin-like_dom_sf"/>
</dbReference>
<name>A0A4V1ADM6_9ASCO</name>
<evidence type="ECO:0000256" key="1">
    <source>
        <dbReference type="ARBA" id="ARBA00004308"/>
    </source>
</evidence>
<dbReference type="GO" id="GO:0016192">
    <property type="term" value="P:vesicle-mediated transport"/>
    <property type="evidence" value="ECO:0007669"/>
    <property type="project" value="InterPro"/>
</dbReference>
<keyword evidence="3" id="KW-0653">Protein transport</keyword>
<gene>
    <name evidence="6" type="primary">MPUL0A08800</name>
    <name evidence="6" type="ORF">METSCH_A08800</name>
</gene>
<dbReference type="GO" id="GO:0006886">
    <property type="term" value="P:intracellular protein transport"/>
    <property type="evidence" value="ECO:0007669"/>
    <property type="project" value="InterPro"/>
</dbReference>
<organism evidence="6 7">
    <name type="scientific">Metschnikowia aff. pulcherrima</name>
    <dbReference type="NCBI Taxonomy" id="2163413"/>
    <lineage>
        <taxon>Eukaryota</taxon>
        <taxon>Fungi</taxon>
        <taxon>Dikarya</taxon>
        <taxon>Ascomycota</taxon>
        <taxon>Saccharomycotina</taxon>
        <taxon>Pichiomycetes</taxon>
        <taxon>Metschnikowiaceae</taxon>
        <taxon>Metschnikowia</taxon>
    </lineage>
</organism>
<evidence type="ECO:0000313" key="7">
    <source>
        <dbReference type="Proteomes" id="UP000292447"/>
    </source>
</evidence>
<evidence type="ECO:0000313" key="6">
    <source>
        <dbReference type="EMBL" id="QBM86243.1"/>
    </source>
</evidence>
<evidence type="ECO:0000259" key="5">
    <source>
        <dbReference type="PROSITE" id="PS51072"/>
    </source>
</evidence>
<keyword evidence="2" id="KW-0813">Transport</keyword>
<keyword evidence="7" id="KW-1185">Reference proteome</keyword>
<dbReference type="Pfam" id="PF00928">
    <property type="entry name" value="Adap_comp_sub"/>
    <property type="match status" value="1"/>
</dbReference>